<sequence>MNSRALLKTALSAPSLASRRFLSSSSSTHRAPKKIGILMMNMGGPRTQDDVKQFLTNIFNDRDILKLPMQ</sequence>
<accession>A0ACC1I7F4</accession>
<reference evidence="1" key="1">
    <citation type="submission" date="2022-07" db="EMBL/GenBank/DDBJ databases">
        <title>Phylogenomic reconstructions and comparative analyses of Kickxellomycotina fungi.</title>
        <authorList>
            <person name="Reynolds N.K."/>
            <person name="Stajich J.E."/>
            <person name="Barry K."/>
            <person name="Grigoriev I.V."/>
            <person name="Crous P."/>
            <person name="Smith M.E."/>
        </authorList>
    </citation>
    <scope>NUCLEOTIDE SEQUENCE</scope>
    <source>
        <strain evidence="1">Benny 63K</strain>
    </source>
</reference>
<proteinExistence type="predicted"/>
<dbReference type="EMBL" id="JANBPG010001716">
    <property type="protein sequence ID" value="KAJ1888613.1"/>
    <property type="molecule type" value="Genomic_DNA"/>
</dbReference>
<comment type="caution">
    <text evidence="1">The sequence shown here is derived from an EMBL/GenBank/DDBJ whole genome shotgun (WGS) entry which is preliminary data.</text>
</comment>
<organism evidence="1 2">
    <name type="scientific">Kickxella alabastrina</name>
    <dbReference type="NCBI Taxonomy" id="61397"/>
    <lineage>
        <taxon>Eukaryota</taxon>
        <taxon>Fungi</taxon>
        <taxon>Fungi incertae sedis</taxon>
        <taxon>Zoopagomycota</taxon>
        <taxon>Kickxellomycotina</taxon>
        <taxon>Kickxellomycetes</taxon>
        <taxon>Kickxellales</taxon>
        <taxon>Kickxellaceae</taxon>
        <taxon>Kickxella</taxon>
    </lineage>
</organism>
<evidence type="ECO:0000313" key="1">
    <source>
        <dbReference type="EMBL" id="KAJ1888613.1"/>
    </source>
</evidence>
<evidence type="ECO:0000313" key="2">
    <source>
        <dbReference type="Proteomes" id="UP001150581"/>
    </source>
</evidence>
<feature type="non-terminal residue" evidence="1">
    <location>
        <position position="70"/>
    </location>
</feature>
<name>A0ACC1I7F4_9FUNG</name>
<dbReference type="Proteomes" id="UP001150581">
    <property type="component" value="Unassembled WGS sequence"/>
</dbReference>
<gene>
    <name evidence="1" type="ORF">LPJ66_008482</name>
</gene>
<protein>
    <submittedName>
        <fullName evidence="1">Uncharacterized protein</fullName>
    </submittedName>
</protein>
<keyword evidence="2" id="KW-1185">Reference proteome</keyword>